<dbReference type="InterPro" id="IPR000608">
    <property type="entry name" value="UBC"/>
</dbReference>
<proteinExistence type="predicted"/>
<dbReference type="Pfam" id="PF00179">
    <property type="entry name" value="UQ_con"/>
    <property type="match status" value="1"/>
</dbReference>
<evidence type="ECO:0000259" key="1">
    <source>
        <dbReference type="PROSITE" id="PS50127"/>
    </source>
</evidence>
<evidence type="ECO:0000313" key="2">
    <source>
        <dbReference type="EMBL" id="KAE8301993.1"/>
    </source>
</evidence>
<dbReference type="KEGG" id="gla:GL50803_008638"/>
<sequence length="161" mass="18106">MSVRPQHPQIIQRHILKELRKTTPGVRLFMLKNNDLLELHFSVAGPKDTIYDNGIYHGRILLDMAHPTKPPNIQMITPSGRFETNRNICFSYTSFHPESWSPIITFTDIIVGFTSLFSDEAEGGIGLIKNVDKIAAKQYASDSRTFTCSACGADHTTLQLE</sequence>
<dbReference type="VEuPathDB" id="GiardiaDB:GL50803_8638"/>
<evidence type="ECO:0000313" key="3">
    <source>
        <dbReference type="Proteomes" id="UP000001548"/>
    </source>
</evidence>
<dbReference type="OMA" id="FMLKNND"/>
<dbReference type="Gene3D" id="3.10.110.10">
    <property type="entry name" value="Ubiquitin Conjugating Enzyme"/>
    <property type="match status" value="1"/>
</dbReference>
<dbReference type="AlphaFoldDB" id="A8BQK4"/>
<dbReference type="Proteomes" id="UP000001548">
    <property type="component" value="Unassembled WGS sequence"/>
</dbReference>
<dbReference type="FunFam" id="3.10.110.10:FF:000194">
    <property type="entry name" value="Ubiquitin-conjugating enzyme E2-28.4 kDa"/>
    <property type="match status" value="1"/>
</dbReference>
<dbReference type="InterPro" id="IPR050113">
    <property type="entry name" value="Ub_conjugating_enzyme"/>
</dbReference>
<comment type="caution">
    <text evidence="2">The sequence shown here is derived from an EMBL/GenBank/DDBJ whole genome shotgun (WGS) entry which is preliminary data.</text>
</comment>
<dbReference type="GO" id="GO:0061631">
    <property type="term" value="F:ubiquitin conjugating enzyme activity"/>
    <property type="evidence" value="ECO:0000318"/>
    <property type="project" value="GO_Central"/>
</dbReference>
<dbReference type="RefSeq" id="XP_001705543.1">
    <property type="nucleotide sequence ID" value="XM_001705491.1"/>
</dbReference>
<dbReference type="GeneID" id="5698424"/>
<keyword evidence="3" id="KW-1185">Reference proteome</keyword>
<dbReference type="InterPro" id="IPR016135">
    <property type="entry name" value="UBQ-conjugating_enzyme/RWD"/>
</dbReference>
<dbReference type="SUPFAM" id="SSF54495">
    <property type="entry name" value="UBC-like"/>
    <property type="match status" value="1"/>
</dbReference>
<protein>
    <submittedName>
        <fullName evidence="2">Ubiquitin-conjugating enzyme E2-28.4 kDa</fullName>
    </submittedName>
</protein>
<feature type="domain" description="UBC core" evidence="1">
    <location>
        <begin position="6"/>
        <end position="154"/>
    </location>
</feature>
<gene>
    <name evidence="2" type="ORF">GL50803_008638</name>
</gene>
<dbReference type="HOGENOM" id="CLU_041481_1_3_1"/>
<organism evidence="2 3">
    <name type="scientific">Giardia intestinalis (strain ATCC 50803 / WB clone C6)</name>
    <name type="common">Giardia lamblia</name>
    <dbReference type="NCBI Taxonomy" id="184922"/>
    <lineage>
        <taxon>Eukaryota</taxon>
        <taxon>Metamonada</taxon>
        <taxon>Diplomonadida</taxon>
        <taxon>Hexamitidae</taxon>
        <taxon>Giardiinae</taxon>
        <taxon>Giardia</taxon>
    </lineage>
</organism>
<dbReference type="STRING" id="184922.A8BQK4"/>
<dbReference type="EMBL" id="AACB03000004">
    <property type="protein sequence ID" value="KAE8301993.1"/>
    <property type="molecule type" value="Genomic_DNA"/>
</dbReference>
<dbReference type="GO" id="GO:0005634">
    <property type="term" value="C:nucleus"/>
    <property type="evidence" value="ECO:0000318"/>
    <property type="project" value="GO_Central"/>
</dbReference>
<dbReference type="CDD" id="cd23799">
    <property type="entry name" value="UBCc_UBE2J"/>
    <property type="match status" value="1"/>
</dbReference>
<dbReference type="PANTHER" id="PTHR24067">
    <property type="entry name" value="UBIQUITIN-CONJUGATING ENZYME E2"/>
    <property type="match status" value="1"/>
</dbReference>
<reference evidence="2 3" key="1">
    <citation type="journal article" date="2007" name="Science">
        <title>Genomic minimalism in the early diverging intestinal parasite Giardia lamblia.</title>
        <authorList>
            <person name="Morrison H.G."/>
            <person name="McArthur A.G."/>
            <person name="Gillin F.D."/>
            <person name="Aley S.B."/>
            <person name="Adam R.D."/>
            <person name="Olsen G.J."/>
            <person name="Best A.A."/>
            <person name="Cande W.Z."/>
            <person name="Chen F."/>
            <person name="Cipriano M.J."/>
            <person name="Davids B.J."/>
            <person name="Dawson S.C."/>
            <person name="Elmendorf H.G."/>
            <person name="Hehl A.B."/>
            <person name="Holder M.E."/>
            <person name="Huse S.M."/>
            <person name="Kim U.U."/>
            <person name="Lasek-Nesselquist E."/>
            <person name="Manning G."/>
            <person name="Nigam A."/>
            <person name="Nixon J.E."/>
            <person name="Palm D."/>
            <person name="Passamaneck N.E."/>
            <person name="Prabhu A."/>
            <person name="Reich C.I."/>
            <person name="Reiner D.S."/>
            <person name="Samuelson J."/>
            <person name="Svard S.G."/>
            <person name="Sogin M.L."/>
        </authorList>
    </citation>
    <scope>NUCLEOTIDE SEQUENCE [LARGE SCALE GENOMIC DNA]</scope>
    <source>
        <strain evidence="2 3">WB C6</strain>
    </source>
</reference>
<dbReference type="GO" id="GO:0000209">
    <property type="term" value="P:protein polyubiquitination"/>
    <property type="evidence" value="ECO:0000318"/>
    <property type="project" value="GO_Central"/>
</dbReference>
<accession>A8BQK4</accession>
<name>A8BQK4_GIAIC</name>
<dbReference type="SMART" id="SM00212">
    <property type="entry name" value="UBCc"/>
    <property type="match status" value="1"/>
</dbReference>
<dbReference type="PROSITE" id="PS50127">
    <property type="entry name" value="UBC_2"/>
    <property type="match status" value="1"/>
</dbReference>